<dbReference type="PANTHER" id="PTHR39607:SF2">
    <property type="entry name" value="BZIP DOMAIN-CONTAINING PROTEIN"/>
    <property type="match status" value="1"/>
</dbReference>
<accession>A0AAN6PPS5</accession>
<dbReference type="AlphaFoldDB" id="A0AAN6PPS5"/>
<evidence type="ECO:0000259" key="2">
    <source>
        <dbReference type="PROSITE" id="PS00036"/>
    </source>
</evidence>
<feature type="compositionally biased region" description="Basic and acidic residues" evidence="1">
    <location>
        <begin position="92"/>
        <end position="106"/>
    </location>
</feature>
<feature type="compositionally biased region" description="Basic and acidic residues" evidence="1">
    <location>
        <begin position="131"/>
        <end position="141"/>
    </location>
</feature>
<gene>
    <name evidence="3" type="ORF">C8A01DRAFT_42369</name>
</gene>
<feature type="region of interest" description="Disordered" evidence="1">
    <location>
        <begin position="186"/>
        <end position="213"/>
    </location>
</feature>
<organism evidence="3 4">
    <name type="scientific">Parachaetomium inaequale</name>
    <dbReference type="NCBI Taxonomy" id="2588326"/>
    <lineage>
        <taxon>Eukaryota</taxon>
        <taxon>Fungi</taxon>
        <taxon>Dikarya</taxon>
        <taxon>Ascomycota</taxon>
        <taxon>Pezizomycotina</taxon>
        <taxon>Sordariomycetes</taxon>
        <taxon>Sordariomycetidae</taxon>
        <taxon>Sordariales</taxon>
        <taxon>Chaetomiaceae</taxon>
        <taxon>Parachaetomium</taxon>
    </lineage>
</organism>
<dbReference type="InterPro" id="IPR004827">
    <property type="entry name" value="bZIP"/>
</dbReference>
<dbReference type="CDD" id="cd14688">
    <property type="entry name" value="bZIP_YAP"/>
    <property type="match status" value="1"/>
</dbReference>
<protein>
    <recommendedName>
        <fullName evidence="2">BZIP domain-containing protein</fullName>
    </recommendedName>
</protein>
<feature type="compositionally biased region" description="Basic residues" evidence="1">
    <location>
        <begin position="51"/>
        <end position="60"/>
    </location>
</feature>
<dbReference type="Proteomes" id="UP001303115">
    <property type="component" value="Unassembled WGS sequence"/>
</dbReference>
<evidence type="ECO:0000313" key="4">
    <source>
        <dbReference type="Proteomes" id="UP001303115"/>
    </source>
</evidence>
<dbReference type="InterPro" id="IPR052635">
    <property type="entry name" value="Sec_Metab_Biosynth_Reg"/>
</dbReference>
<dbReference type="PROSITE" id="PS00036">
    <property type="entry name" value="BZIP_BASIC"/>
    <property type="match status" value="1"/>
</dbReference>
<keyword evidence="4" id="KW-1185">Reference proteome</keyword>
<feature type="region of interest" description="Disordered" evidence="1">
    <location>
        <begin position="1"/>
        <end position="163"/>
    </location>
</feature>
<comment type="caution">
    <text evidence="3">The sequence shown here is derived from an EMBL/GenBank/DDBJ whole genome shotgun (WGS) entry which is preliminary data.</text>
</comment>
<proteinExistence type="predicted"/>
<dbReference type="EMBL" id="MU854316">
    <property type="protein sequence ID" value="KAK4044747.1"/>
    <property type="molecule type" value="Genomic_DNA"/>
</dbReference>
<feature type="domain" description="BZIP" evidence="2">
    <location>
        <begin position="116"/>
        <end position="131"/>
    </location>
</feature>
<dbReference type="PANTHER" id="PTHR39607">
    <property type="entry name" value="XANTHOCILLIN BIOSYNTHESIS CLUSTER TRANSCRIPTION FACTOR XANC-RELATED"/>
    <property type="match status" value="1"/>
</dbReference>
<feature type="compositionally biased region" description="Low complexity" evidence="1">
    <location>
        <begin position="202"/>
        <end position="213"/>
    </location>
</feature>
<feature type="compositionally biased region" description="Low complexity" evidence="1">
    <location>
        <begin position="77"/>
        <end position="91"/>
    </location>
</feature>
<sequence>MSSYQPLEDLDYIEVHHPYDSQDEWDDAGSRTSHHSTPRQNKQPHPSTHSGKSRSKKKGSKPAATAKSGSDTETEPSKMSPRSSRHSSSSISRRDKPSSKTKKTDDWTEVTEPDERRRIQNRIAQRKFREKAREQKDRAARDAQNQQYAGSAYTIPDPEDFTLDDSDLSGLPWGGLNMRHVVARGHASASTGHHTHSHHSGHSSSSVMHTSSTPGPVDQALYHMNPYGGYAPAPHSTHGGMVDVSTAEVYHHGYDSPYGGYYDFDPSGADPAHGM</sequence>
<evidence type="ECO:0000256" key="1">
    <source>
        <dbReference type="SAM" id="MobiDB-lite"/>
    </source>
</evidence>
<evidence type="ECO:0000313" key="3">
    <source>
        <dbReference type="EMBL" id="KAK4044747.1"/>
    </source>
</evidence>
<name>A0AAN6PPS5_9PEZI</name>
<reference evidence="4" key="1">
    <citation type="journal article" date="2023" name="Mol. Phylogenet. Evol.">
        <title>Genome-scale phylogeny and comparative genomics of the fungal order Sordariales.</title>
        <authorList>
            <person name="Hensen N."/>
            <person name="Bonometti L."/>
            <person name="Westerberg I."/>
            <person name="Brannstrom I.O."/>
            <person name="Guillou S."/>
            <person name="Cros-Aarteil S."/>
            <person name="Calhoun S."/>
            <person name="Haridas S."/>
            <person name="Kuo A."/>
            <person name="Mondo S."/>
            <person name="Pangilinan J."/>
            <person name="Riley R."/>
            <person name="LaButti K."/>
            <person name="Andreopoulos B."/>
            <person name="Lipzen A."/>
            <person name="Chen C."/>
            <person name="Yan M."/>
            <person name="Daum C."/>
            <person name="Ng V."/>
            <person name="Clum A."/>
            <person name="Steindorff A."/>
            <person name="Ohm R.A."/>
            <person name="Martin F."/>
            <person name="Silar P."/>
            <person name="Natvig D.O."/>
            <person name="Lalanne C."/>
            <person name="Gautier V."/>
            <person name="Ament-Velasquez S.L."/>
            <person name="Kruys A."/>
            <person name="Hutchinson M.I."/>
            <person name="Powell A.J."/>
            <person name="Barry K."/>
            <person name="Miller A.N."/>
            <person name="Grigoriev I.V."/>
            <person name="Debuchy R."/>
            <person name="Gladieux P."/>
            <person name="Hiltunen Thoren M."/>
            <person name="Johannesson H."/>
        </authorList>
    </citation>
    <scope>NUCLEOTIDE SEQUENCE [LARGE SCALE GENOMIC DNA]</scope>
    <source>
        <strain evidence="4">CBS 284.82</strain>
    </source>
</reference>
<dbReference type="GO" id="GO:0003700">
    <property type="term" value="F:DNA-binding transcription factor activity"/>
    <property type="evidence" value="ECO:0007669"/>
    <property type="project" value="InterPro"/>
</dbReference>
<feature type="compositionally biased region" description="Polar residues" evidence="1">
    <location>
        <begin position="38"/>
        <end position="49"/>
    </location>
</feature>